<dbReference type="EMBL" id="BMAO01008153">
    <property type="protein sequence ID" value="GFR21285.1"/>
    <property type="molecule type" value="Genomic_DNA"/>
</dbReference>
<proteinExistence type="predicted"/>
<keyword evidence="2" id="KW-1185">Reference proteome</keyword>
<gene>
    <name evidence="1" type="ORF">TNCT_340131</name>
</gene>
<comment type="caution">
    <text evidence="1">The sequence shown here is derived from an EMBL/GenBank/DDBJ whole genome shotgun (WGS) entry which is preliminary data.</text>
</comment>
<dbReference type="Proteomes" id="UP000887116">
    <property type="component" value="Unassembled WGS sequence"/>
</dbReference>
<dbReference type="AlphaFoldDB" id="A0A8X6J5Q0"/>
<reference evidence="1" key="1">
    <citation type="submission" date="2020-07" db="EMBL/GenBank/DDBJ databases">
        <title>Multicomponent nature underlies the extraordinary mechanical properties of spider dragline silk.</title>
        <authorList>
            <person name="Kono N."/>
            <person name="Nakamura H."/>
            <person name="Mori M."/>
            <person name="Yoshida Y."/>
            <person name="Ohtoshi R."/>
            <person name="Malay A.D."/>
            <person name="Moran D.A.P."/>
            <person name="Tomita M."/>
            <person name="Numata K."/>
            <person name="Arakawa K."/>
        </authorList>
    </citation>
    <scope>NUCLEOTIDE SEQUENCE</scope>
</reference>
<evidence type="ECO:0000313" key="1">
    <source>
        <dbReference type="EMBL" id="GFR21285.1"/>
    </source>
</evidence>
<name>A0A8X6J5Q0_TRICU</name>
<accession>A0A8X6J5Q0</accession>
<protein>
    <submittedName>
        <fullName evidence="1">Uncharacterized protein</fullName>
    </submittedName>
</protein>
<organism evidence="1 2">
    <name type="scientific">Trichonephila clavata</name>
    <name type="common">Joro spider</name>
    <name type="synonym">Nephila clavata</name>
    <dbReference type="NCBI Taxonomy" id="2740835"/>
    <lineage>
        <taxon>Eukaryota</taxon>
        <taxon>Metazoa</taxon>
        <taxon>Ecdysozoa</taxon>
        <taxon>Arthropoda</taxon>
        <taxon>Chelicerata</taxon>
        <taxon>Arachnida</taxon>
        <taxon>Araneae</taxon>
        <taxon>Araneomorphae</taxon>
        <taxon>Entelegynae</taxon>
        <taxon>Araneoidea</taxon>
        <taxon>Nephilidae</taxon>
        <taxon>Trichonephila</taxon>
    </lineage>
</organism>
<evidence type="ECO:0000313" key="2">
    <source>
        <dbReference type="Proteomes" id="UP000887116"/>
    </source>
</evidence>
<sequence length="120" mass="13948">MALERAVTRMKSVQKKSTKHSHLCICVPLGPTRLRRRASKGTARILPGDSLSNMQWLLVQCFTRSSFVSHRGNPRIEKDQSTLRTITYSIIPSYYPRNCVPKIFAKTKKTPCIYFDWMWE</sequence>